<proteinExistence type="predicted"/>
<feature type="chain" id="PRO_5045097392" evidence="1">
    <location>
        <begin position="48"/>
        <end position="136"/>
    </location>
</feature>
<dbReference type="InterPro" id="IPR007969">
    <property type="entry name" value="DUF732"/>
</dbReference>
<dbReference type="RefSeq" id="WP_224972401.1">
    <property type="nucleotide sequence ID" value="NZ_JAYJJU010000009.1"/>
</dbReference>
<accession>A0ABU5XW45</accession>
<dbReference type="EMBL" id="JAYJJU010000009">
    <property type="protein sequence ID" value="MEB3032207.1"/>
    <property type="molecule type" value="Genomic_DNA"/>
</dbReference>
<evidence type="ECO:0000256" key="1">
    <source>
        <dbReference type="SAM" id="SignalP"/>
    </source>
</evidence>
<dbReference type="Proteomes" id="UP001298593">
    <property type="component" value="Unassembled WGS sequence"/>
</dbReference>
<dbReference type="Pfam" id="PF05305">
    <property type="entry name" value="DUF732"/>
    <property type="match status" value="1"/>
</dbReference>
<name>A0ABU5XW45_9MYCO</name>
<evidence type="ECO:0000259" key="2">
    <source>
        <dbReference type="Pfam" id="PF05305"/>
    </source>
</evidence>
<evidence type="ECO:0000313" key="4">
    <source>
        <dbReference type="Proteomes" id="UP001298593"/>
    </source>
</evidence>
<protein>
    <submittedName>
        <fullName evidence="3">DUF732 domain-containing protein</fullName>
    </submittedName>
</protein>
<evidence type="ECO:0000313" key="3">
    <source>
        <dbReference type="EMBL" id="MEB3032207.1"/>
    </source>
</evidence>
<comment type="caution">
    <text evidence="3">The sequence shown here is derived from an EMBL/GenBank/DDBJ whole genome shotgun (WGS) entry which is preliminary data.</text>
</comment>
<sequence length="136" mass="14104">MPADILSVKSPGNPIRRRGLRNTWVGKALGVLAFAAALAAMAVPAGADPADPGVVPGNSSDARFVHSLEQIGIPYSGESEAVNSARNACTQLAEGHSIREAVDVVRDANPALSLLQGAHFVAIARTIYCPGHREAL</sequence>
<keyword evidence="4" id="KW-1185">Reference proteome</keyword>
<reference evidence="3 4" key="1">
    <citation type="submission" date="2023-12" db="EMBL/GenBank/DDBJ databases">
        <title>Description of new species of Mycobacterium terrae complex isolated from sewage at the Sao Paulo Zoological Park Foundation in Brazil.</title>
        <authorList>
            <person name="Romagnoli C.L."/>
            <person name="Conceicao E.C."/>
            <person name="Machado E."/>
            <person name="Barreto L.B.P.F."/>
            <person name="Sharma A."/>
            <person name="Silva N.M."/>
            <person name="Marques L.E."/>
            <person name="Juliana M.A."/>
            <person name="Lourenco M.C.S."/>
            <person name="Digiampietri L.A."/>
            <person name="Suffys P.N."/>
            <person name="Viana-Niero C."/>
        </authorList>
    </citation>
    <scope>NUCLEOTIDE SEQUENCE [LARGE SCALE GENOMIC DNA]</scope>
    <source>
        <strain evidence="3 4">MYC340</strain>
    </source>
</reference>
<gene>
    <name evidence="3" type="ORF">KV113_11650</name>
</gene>
<organism evidence="3 4">
    <name type="scientific">[Mycobacterium] nativiensis</name>
    <dbReference type="NCBI Taxonomy" id="2855503"/>
    <lineage>
        <taxon>Bacteria</taxon>
        <taxon>Bacillati</taxon>
        <taxon>Actinomycetota</taxon>
        <taxon>Actinomycetes</taxon>
        <taxon>Mycobacteriales</taxon>
        <taxon>Mycobacteriaceae</taxon>
        <taxon>Mycolicibacter</taxon>
    </lineage>
</organism>
<feature type="signal peptide" evidence="1">
    <location>
        <begin position="1"/>
        <end position="47"/>
    </location>
</feature>
<feature type="domain" description="DUF732" evidence="2">
    <location>
        <begin position="61"/>
        <end position="130"/>
    </location>
</feature>
<keyword evidence="1" id="KW-0732">Signal</keyword>